<dbReference type="RefSeq" id="WP_106524138.1">
    <property type="nucleotide sequence ID" value="NZ_PYGD01000007.1"/>
</dbReference>
<comment type="caution">
    <text evidence="1">The sequence shown here is derived from an EMBL/GenBank/DDBJ whole genome shotgun (WGS) entry which is preliminary data.</text>
</comment>
<sequence length="205" mass="24197">MMKTEAEIKFDSIIKLAFQDTLKPLGFKKRSNNFYRVKGELGNVVNIQKSALYSREMIRFTINVGIFAPKHWYGSYYNDGKELPTFPPHYECILNKRIGKLKKENDSWSDVHEDIEIEFLIKEMQDNLNNHIIPFFNEIENYDDVLLQLETNRPRPDLDRLILLAELKYTGKAKQEYQDLLNEASNPHFRETVLKYGARFSLDLK</sequence>
<dbReference type="EMBL" id="PYGD01000007">
    <property type="protein sequence ID" value="PSK90874.1"/>
    <property type="molecule type" value="Genomic_DNA"/>
</dbReference>
<dbReference type="Proteomes" id="UP000240572">
    <property type="component" value="Unassembled WGS sequence"/>
</dbReference>
<organism evidence="1 2">
    <name type="scientific">Taibaiella chishuiensis</name>
    <dbReference type="NCBI Taxonomy" id="1434707"/>
    <lineage>
        <taxon>Bacteria</taxon>
        <taxon>Pseudomonadati</taxon>
        <taxon>Bacteroidota</taxon>
        <taxon>Chitinophagia</taxon>
        <taxon>Chitinophagales</taxon>
        <taxon>Chitinophagaceae</taxon>
        <taxon>Taibaiella</taxon>
    </lineage>
</organism>
<reference evidence="1 2" key="1">
    <citation type="submission" date="2018-03" db="EMBL/GenBank/DDBJ databases">
        <title>Genomic Encyclopedia of Type Strains, Phase III (KMG-III): the genomes of soil and plant-associated and newly described type strains.</title>
        <authorList>
            <person name="Whitman W."/>
        </authorList>
    </citation>
    <scope>NUCLEOTIDE SEQUENCE [LARGE SCALE GENOMIC DNA]</scope>
    <source>
        <strain evidence="1 2">CGMCC 1.12700</strain>
    </source>
</reference>
<dbReference type="InterPro" id="IPR025412">
    <property type="entry name" value="DUF4304"/>
</dbReference>
<proteinExistence type="predicted"/>
<protein>
    <submittedName>
        <fullName evidence="1">Uncharacterized protein DUF4304</fullName>
    </submittedName>
</protein>
<gene>
    <name evidence="1" type="ORF">B0I18_107286</name>
</gene>
<keyword evidence="2" id="KW-1185">Reference proteome</keyword>
<accession>A0A2P8D0X9</accession>
<evidence type="ECO:0000313" key="1">
    <source>
        <dbReference type="EMBL" id="PSK90874.1"/>
    </source>
</evidence>
<dbReference type="OrthoDB" id="1097772at2"/>
<dbReference type="Pfam" id="PF14137">
    <property type="entry name" value="DUF4304"/>
    <property type="match status" value="1"/>
</dbReference>
<evidence type="ECO:0000313" key="2">
    <source>
        <dbReference type="Proteomes" id="UP000240572"/>
    </source>
</evidence>
<name>A0A2P8D0X9_9BACT</name>
<dbReference type="AlphaFoldDB" id="A0A2P8D0X9"/>